<name>A0A3N5B8X2_9BACL</name>
<comment type="caution">
    <text evidence="5">The sequence shown here is derived from an EMBL/GenBank/DDBJ whole genome shotgun (WGS) entry which is preliminary data.</text>
</comment>
<keyword evidence="2" id="KW-0479">Metal-binding</keyword>
<proteinExistence type="predicted"/>
<dbReference type="CDD" id="cd00371">
    <property type="entry name" value="HMA"/>
    <property type="match status" value="1"/>
</dbReference>
<organism evidence="5 6">
    <name type="scientific">Abyssicoccus albus</name>
    <dbReference type="NCBI Taxonomy" id="1817405"/>
    <lineage>
        <taxon>Bacteria</taxon>
        <taxon>Bacillati</taxon>
        <taxon>Bacillota</taxon>
        <taxon>Bacilli</taxon>
        <taxon>Bacillales</taxon>
        <taxon>Abyssicoccaceae</taxon>
    </lineage>
</organism>
<dbReference type="SUPFAM" id="SSF55008">
    <property type="entry name" value="HMA, heavy metal-associated domain"/>
    <property type="match status" value="1"/>
</dbReference>
<evidence type="ECO:0000256" key="3">
    <source>
        <dbReference type="ARBA" id="ARBA00023008"/>
    </source>
</evidence>
<dbReference type="PRINTS" id="PR00942">
    <property type="entry name" value="CUATPASEI"/>
</dbReference>
<dbReference type="RefSeq" id="WP_123808813.1">
    <property type="nucleotide sequence ID" value="NZ_RKRK01000009.1"/>
</dbReference>
<dbReference type="Proteomes" id="UP000277108">
    <property type="component" value="Unassembled WGS sequence"/>
</dbReference>
<keyword evidence="6" id="KW-1185">Reference proteome</keyword>
<evidence type="ECO:0000256" key="1">
    <source>
        <dbReference type="ARBA" id="ARBA00015313"/>
    </source>
</evidence>
<reference evidence="5 6" key="1">
    <citation type="submission" date="2018-11" db="EMBL/GenBank/DDBJ databases">
        <title>Genomic Encyclopedia of Type Strains, Phase IV (KMG-IV): sequencing the most valuable type-strain genomes for metagenomic binning, comparative biology and taxonomic classification.</title>
        <authorList>
            <person name="Goeker M."/>
        </authorList>
    </citation>
    <scope>NUCLEOTIDE SEQUENCE [LARGE SCALE GENOMIC DNA]</scope>
    <source>
        <strain evidence="5 6">DSM 29158</strain>
    </source>
</reference>
<dbReference type="InterPro" id="IPR006121">
    <property type="entry name" value="HMA_dom"/>
</dbReference>
<keyword evidence="3" id="KW-0186">Copper</keyword>
<dbReference type="FunFam" id="3.30.70.100:FF:000001">
    <property type="entry name" value="ATPase copper transporting beta"/>
    <property type="match status" value="1"/>
</dbReference>
<dbReference type="PROSITE" id="PS50846">
    <property type="entry name" value="HMA_2"/>
    <property type="match status" value="1"/>
</dbReference>
<dbReference type="PANTHER" id="PTHR46594:SF4">
    <property type="entry name" value="P-TYPE CATION-TRANSPORTING ATPASE"/>
    <property type="match status" value="1"/>
</dbReference>
<dbReference type="Gene3D" id="3.30.70.100">
    <property type="match status" value="1"/>
</dbReference>
<dbReference type="NCBIfam" id="TIGR00003">
    <property type="entry name" value="copper ion binding protein"/>
    <property type="match status" value="1"/>
</dbReference>
<dbReference type="InterPro" id="IPR006122">
    <property type="entry name" value="HMA_Cu_ion-bd"/>
</dbReference>
<evidence type="ECO:0000313" key="6">
    <source>
        <dbReference type="Proteomes" id="UP000277108"/>
    </source>
</evidence>
<gene>
    <name evidence="5" type="ORF">EDD62_1833</name>
</gene>
<dbReference type="PROSITE" id="PS01047">
    <property type="entry name" value="HMA_1"/>
    <property type="match status" value="1"/>
</dbReference>
<dbReference type="Pfam" id="PF00403">
    <property type="entry name" value="HMA"/>
    <property type="match status" value="1"/>
</dbReference>
<protein>
    <recommendedName>
        <fullName evidence="1">Copper chaperone CopZ</fullName>
    </recommendedName>
</protein>
<dbReference type="PANTHER" id="PTHR46594">
    <property type="entry name" value="P-TYPE CATION-TRANSPORTING ATPASE"/>
    <property type="match status" value="1"/>
</dbReference>
<dbReference type="GO" id="GO:0005507">
    <property type="term" value="F:copper ion binding"/>
    <property type="evidence" value="ECO:0007669"/>
    <property type="project" value="InterPro"/>
</dbReference>
<accession>A0A3N5B8X2</accession>
<sequence>MQQVTLNVQGMTCGSCANKVEGRVGKLTGVESVKIHLSEGAVDVKFNESIVELEEIKAAIKDTGYEVTA</sequence>
<evidence type="ECO:0000259" key="4">
    <source>
        <dbReference type="PROSITE" id="PS50846"/>
    </source>
</evidence>
<evidence type="ECO:0000256" key="2">
    <source>
        <dbReference type="ARBA" id="ARBA00022723"/>
    </source>
</evidence>
<dbReference type="InterPro" id="IPR017969">
    <property type="entry name" value="Heavy-metal-associated_CS"/>
</dbReference>
<dbReference type="InterPro" id="IPR036163">
    <property type="entry name" value="HMA_dom_sf"/>
</dbReference>
<dbReference type="EMBL" id="RKRK01000009">
    <property type="protein sequence ID" value="RPF53833.1"/>
    <property type="molecule type" value="Genomic_DNA"/>
</dbReference>
<feature type="domain" description="HMA" evidence="4">
    <location>
        <begin position="2"/>
        <end position="68"/>
    </location>
</feature>
<evidence type="ECO:0000313" key="5">
    <source>
        <dbReference type="EMBL" id="RPF53833.1"/>
    </source>
</evidence>
<dbReference type="OrthoDB" id="9813965at2"/>
<dbReference type="AlphaFoldDB" id="A0A3N5B8X2"/>